<sequence>MKHCVSCDKRYEQEVIYCGLCGKELEEVVDNKQDLAVNPLKTSNAIQRNKSSKTLKSIIAVATVLFFIAIVYFIFNNFISIDGQAKVAVNKYLSAIKNGDSTSDFKEYDVDDFINVLDYKFLRVIYTSKAPEQLIINEGTYDKFHKDDYQSFDEWKESMKKDFKSFEVISEDDQEMIMQSLTETYDKVTLLYDVTVTNGLGESVYKKANFIVKNDEYDGKFRVNMIDY</sequence>
<organism evidence="2">
    <name type="scientific">Paenibacillus sp. BIHB 4019</name>
    <dbReference type="NCBI Taxonomy" id="1870819"/>
    <lineage>
        <taxon>Bacteria</taxon>
        <taxon>Bacillati</taxon>
        <taxon>Bacillota</taxon>
        <taxon>Bacilli</taxon>
        <taxon>Bacillales</taxon>
        <taxon>Paenibacillaceae</taxon>
        <taxon>Paenibacillus</taxon>
    </lineage>
</organism>
<proteinExistence type="predicted"/>
<dbReference type="RefSeq" id="WP_099519871.1">
    <property type="nucleotide sequence ID" value="NZ_CP016808.1"/>
</dbReference>
<dbReference type="AlphaFoldDB" id="A0A1B2DM45"/>
<evidence type="ECO:0008006" key="3">
    <source>
        <dbReference type="Google" id="ProtNLM"/>
    </source>
</evidence>
<keyword evidence="1" id="KW-1133">Transmembrane helix</keyword>
<dbReference type="EMBL" id="CP016808">
    <property type="protein sequence ID" value="ANY68775.1"/>
    <property type="molecule type" value="Genomic_DNA"/>
</dbReference>
<gene>
    <name evidence="2" type="ORF">BBD42_21615</name>
</gene>
<name>A0A1B2DM45_9BACL</name>
<evidence type="ECO:0000313" key="2">
    <source>
        <dbReference type="EMBL" id="ANY68775.1"/>
    </source>
</evidence>
<reference evidence="2" key="1">
    <citation type="submission" date="2016-08" db="EMBL/GenBank/DDBJ databases">
        <title>Complete Genome Seqeunce of Paenibacillus sp. BIHB 4019 from tea rhizoplane.</title>
        <authorList>
            <person name="Thakur R."/>
            <person name="Swarnkar M.K."/>
            <person name="Gulati A."/>
        </authorList>
    </citation>
    <scope>NUCLEOTIDE SEQUENCE [LARGE SCALE GENOMIC DNA]</scope>
    <source>
        <strain evidence="2">BIHB4019</strain>
    </source>
</reference>
<keyword evidence="1" id="KW-0812">Transmembrane</keyword>
<evidence type="ECO:0000256" key="1">
    <source>
        <dbReference type="SAM" id="Phobius"/>
    </source>
</evidence>
<feature type="transmembrane region" description="Helical" evidence="1">
    <location>
        <begin position="57"/>
        <end position="75"/>
    </location>
</feature>
<keyword evidence="1" id="KW-0472">Membrane</keyword>
<protein>
    <recommendedName>
        <fullName evidence="3">Zinc ribbon domain-containing protein</fullName>
    </recommendedName>
</protein>
<accession>A0A1B2DM45</accession>